<evidence type="ECO:0000256" key="2">
    <source>
        <dbReference type="SAM" id="SignalP"/>
    </source>
</evidence>
<accession>A0AAD3XRG0</accession>
<gene>
    <name evidence="4" type="ORF">Nepgr_015371</name>
</gene>
<name>A0AAD3XRG0_NEPGR</name>
<dbReference type="CDD" id="cd14686">
    <property type="entry name" value="bZIP"/>
    <property type="match status" value="1"/>
</dbReference>
<dbReference type="Pfam" id="PF07716">
    <property type="entry name" value="bZIP_2"/>
    <property type="match status" value="1"/>
</dbReference>
<organism evidence="4 5">
    <name type="scientific">Nepenthes gracilis</name>
    <name type="common">Slender pitcher plant</name>
    <dbReference type="NCBI Taxonomy" id="150966"/>
    <lineage>
        <taxon>Eukaryota</taxon>
        <taxon>Viridiplantae</taxon>
        <taxon>Streptophyta</taxon>
        <taxon>Embryophyta</taxon>
        <taxon>Tracheophyta</taxon>
        <taxon>Spermatophyta</taxon>
        <taxon>Magnoliopsida</taxon>
        <taxon>eudicotyledons</taxon>
        <taxon>Gunneridae</taxon>
        <taxon>Pentapetalae</taxon>
        <taxon>Caryophyllales</taxon>
        <taxon>Nepenthaceae</taxon>
        <taxon>Nepenthes</taxon>
    </lineage>
</organism>
<proteinExistence type="predicted"/>
<dbReference type="AlphaFoldDB" id="A0AAD3XRG0"/>
<evidence type="ECO:0000313" key="4">
    <source>
        <dbReference type="EMBL" id="GMH13530.1"/>
    </source>
</evidence>
<evidence type="ECO:0000256" key="1">
    <source>
        <dbReference type="SAM" id="MobiDB-lite"/>
    </source>
</evidence>
<comment type="caution">
    <text evidence="4">The sequence shown here is derived from an EMBL/GenBank/DDBJ whole genome shotgun (WGS) entry which is preliminary data.</text>
</comment>
<feature type="chain" id="PRO_5042235969" description="BZIP domain-containing protein" evidence="2">
    <location>
        <begin position="19"/>
        <end position="79"/>
    </location>
</feature>
<evidence type="ECO:0000313" key="5">
    <source>
        <dbReference type="Proteomes" id="UP001279734"/>
    </source>
</evidence>
<feature type="compositionally biased region" description="Basic and acidic residues" evidence="1">
    <location>
        <begin position="31"/>
        <end position="45"/>
    </location>
</feature>
<sequence length="79" mass="8886">MPTHVIHLVLIFLTHTPAFTCTPKLCLPREDKCGNKDDSAESMDKKTKKPPLGNRAAVHKYCKKKKARAVSLEDEVIKL</sequence>
<feature type="signal peptide" evidence="2">
    <location>
        <begin position="1"/>
        <end position="18"/>
    </location>
</feature>
<reference evidence="4" key="1">
    <citation type="submission" date="2023-05" db="EMBL/GenBank/DDBJ databases">
        <title>Nepenthes gracilis genome sequencing.</title>
        <authorList>
            <person name="Fukushima K."/>
        </authorList>
    </citation>
    <scope>NUCLEOTIDE SEQUENCE</scope>
    <source>
        <strain evidence="4">SING2019-196</strain>
    </source>
</reference>
<protein>
    <recommendedName>
        <fullName evidence="3">BZIP domain-containing protein</fullName>
    </recommendedName>
</protein>
<keyword evidence="5" id="KW-1185">Reference proteome</keyword>
<keyword evidence="2" id="KW-0732">Signal</keyword>
<feature type="domain" description="BZIP" evidence="3">
    <location>
        <begin position="44"/>
        <end position="79"/>
    </location>
</feature>
<dbReference type="Proteomes" id="UP001279734">
    <property type="component" value="Unassembled WGS sequence"/>
</dbReference>
<feature type="region of interest" description="Disordered" evidence="1">
    <location>
        <begin position="31"/>
        <end position="52"/>
    </location>
</feature>
<evidence type="ECO:0000259" key="3">
    <source>
        <dbReference type="Pfam" id="PF07716"/>
    </source>
</evidence>
<dbReference type="InterPro" id="IPR004827">
    <property type="entry name" value="bZIP"/>
</dbReference>
<dbReference type="EMBL" id="BSYO01000013">
    <property type="protein sequence ID" value="GMH13530.1"/>
    <property type="molecule type" value="Genomic_DNA"/>
</dbReference>